<dbReference type="PANTHER" id="PTHR15508">
    <property type="entry name" value="RIBOSOMAL PROTEIN S6 KINASE"/>
    <property type="match status" value="1"/>
</dbReference>
<dbReference type="Gene3D" id="1.20.58.80">
    <property type="entry name" value="Phosphotransferase system, lactose/cellobiose-type IIA subunit"/>
    <property type="match status" value="1"/>
</dbReference>
<feature type="non-terminal residue" evidence="3">
    <location>
        <position position="836"/>
    </location>
</feature>
<feature type="domain" description="Protein kinase" evidence="2">
    <location>
        <begin position="534"/>
        <end position="826"/>
    </location>
</feature>
<dbReference type="SMART" id="SM00220">
    <property type="entry name" value="S_TKc"/>
    <property type="match status" value="1"/>
</dbReference>
<name>A0ABS2Y9Y9_POLSP</name>
<dbReference type="Gene3D" id="1.10.510.10">
    <property type="entry name" value="Transferase(Phosphotransferase) domain 1"/>
    <property type="match status" value="1"/>
</dbReference>
<dbReference type="EMBL" id="JAAWVQ010126257">
    <property type="protein sequence ID" value="MBN3283367.1"/>
    <property type="molecule type" value="Genomic_DNA"/>
</dbReference>
<protein>
    <submittedName>
        <fullName evidence="3">RPKL1 protein</fullName>
    </submittedName>
</protein>
<evidence type="ECO:0000256" key="1">
    <source>
        <dbReference type="SAM" id="MobiDB-lite"/>
    </source>
</evidence>
<feature type="compositionally biased region" description="Polar residues" evidence="1">
    <location>
        <begin position="502"/>
        <end position="511"/>
    </location>
</feature>
<evidence type="ECO:0000259" key="2">
    <source>
        <dbReference type="PROSITE" id="PS50011"/>
    </source>
</evidence>
<dbReference type="PROSITE" id="PS50011">
    <property type="entry name" value="PROTEIN_KINASE_DOM"/>
    <property type="match status" value="1"/>
</dbReference>
<dbReference type="InterPro" id="IPR036181">
    <property type="entry name" value="MIT_dom_sf"/>
</dbReference>
<dbReference type="CDD" id="cd02677">
    <property type="entry name" value="MIT_SNX15"/>
    <property type="match status" value="1"/>
</dbReference>
<keyword evidence="4" id="KW-1185">Reference proteome</keyword>
<dbReference type="InterPro" id="IPR007330">
    <property type="entry name" value="MIT_dom"/>
</dbReference>
<feature type="non-terminal residue" evidence="3">
    <location>
        <position position="1"/>
    </location>
</feature>
<accession>A0ABS2Y9Y9</accession>
<dbReference type="Pfam" id="PF00069">
    <property type="entry name" value="Pkinase"/>
    <property type="match status" value="1"/>
</dbReference>
<dbReference type="Proteomes" id="UP001166093">
    <property type="component" value="Unassembled WGS sequence"/>
</dbReference>
<dbReference type="PANTHER" id="PTHR15508:SF4">
    <property type="entry name" value="RIBOSOMAL PROTEIN S6 KINASE-LIKE 1"/>
    <property type="match status" value="1"/>
</dbReference>
<dbReference type="SUPFAM" id="SSF116846">
    <property type="entry name" value="MIT domain"/>
    <property type="match status" value="1"/>
</dbReference>
<feature type="region of interest" description="Disordered" evidence="1">
    <location>
        <begin position="496"/>
        <end position="516"/>
    </location>
</feature>
<sequence length="836" mass="92736">MHQALGEPQDADPRGRALYQARLYLEQIRSRVSASRQDVKPAMAKRDYLVDAAKQIRMALDREISEDYEAAFNYYKNGVDLLLKGVQGTALQRLSGVDPNKERREAVKRKTTQYLKRAEEIFNSHLQGSLGNADSKSRSQGFSSLRFRAIRTLSSPVEDLKMYKVTGVIDKVLMVQNPTTKEVFVVKILPKSSWKSRENQTIIPQGVPFMVRLLRYSISEDSVFLHLEHIQGVRLFSQIHKASAERVKEYPECCSPSHRKIKLKNSYTAPTLRFDFEESSRLTPNKMTGITEDLVHYSDTEPQTEGQSEGFNAGDAGCLLCSKHNEMNEHSQHCLCSECYTGMVMKTDFIPANSRVQFHRNQSNLLESQEYIAHQPDVNTRDKPNGALKVASINLISTESCIEFNKYKTVNTNPLANEVPQTTATSVQSFNSEMACESQLVCETVTLKLEEDFSDPPVQTWMESGRGALATEGTSKVSSTARRPGAVTGQYLTVQDEEGGESLSNTAANQQERTEGRTECLAPIRVDSSNVDSANIMIGASSGNRQGLMKLPIHNAVYQVWTDQDPAIPSVKDPQVTSTKVKGQEEEEDWELLSPLNRESGAFPVTGQVEVLPCVLRGAGSKASELLKNGYCSNSLSPASDLHIEVDGWCLLPNFLSRQTSEKPKQGPRGLSEDQARLWVAQILLALESLHEQGIVCRDLNPKNLLLDSCGRVRLTYFGQWVEVQSQTSSKAMEDMYCAPEVGGVCEVTEACDWWSLGALLYELLTGMSLKQCHPSGILPHTQLHLPDYLSTAAASLLTELLQFDAGYRLGSGGGGVSDIKGHPFFSTVPWQKLSG</sequence>
<evidence type="ECO:0000313" key="4">
    <source>
        <dbReference type="Proteomes" id="UP001166093"/>
    </source>
</evidence>
<organism evidence="3 4">
    <name type="scientific">Polyodon spathula</name>
    <name type="common">North American paddlefish</name>
    <name type="synonym">Squalus spathula</name>
    <dbReference type="NCBI Taxonomy" id="7913"/>
    <lineage>
        <taxon>Eukaryota</taxon>
        <taxon>Metazoa</taxon>
        <taxon>Chordata</taxon>
        <taxon>Craniata</taxon>
        <taxon>Vertebrata</taxon>
        <taxon>Euteleostomi</taxon>
        <taxon>Actinopterygii</taxon>
        <taxon>Chondrostei</taxon>
        <taxon>Acipenseriformes</taxon>
        <taxon>Polyodontidae</taxon>
        <taxon>Polyodon</taxon>
    </lineage>
</organism>
<dbReference type="InterPro" id="IPR051866">
    <property type="entry name" value="Intracell_Sig-Traffick_Protein"/>
</dbReference>
<dbReference type="SUPFAM" id="SSF56112">
    <property type="entry name" value="Protein kinase-like (PK-like)"/>
    <property type="match status" value="1"/>
</dbReference>
<dbReference type="Pfam" id="PF04212">
    <property type="entry name" value="MIT"/>
    <property type="match status" value="1"/>
</dbReference>
<proteinExistence type="predicted"/>
<dbReference type="InterPro" id="IPR000719">
    <property type="entry name" value="Prot_kinase_dom"/>
</dbReference>
<dbReference type="InterPro" id="IPR011009">
    <property type="entry name" value="Kinase-like_dom_sf"/>
</dbReference>
<dbReference type="SMART" id="SM00745">
    <property type="entry name" value="MIT"/>
    <property type="match status" value="1"/>
</dbReference>
<comment type="caution">
    <text evidence="3">The sequence shown here is derived from an EMBL/GenBank/DDBJ whole genome shotgun (WGS) entry which is preliminary data.</text>
</comment>
<gene>
    <name evidence="3" type="primary">Rps6kl1</name>
    <name evidence="3" type="ORF">GTO93_0010517</name>
</gene>
<reference evidence="3" key="1">
    <citation type="journal article" date="2021" name="Cell">
        <title>Tracing the genetic footprints of vertebrate landing in non-teleost ray-finned fishes.</title>
        <authorList>
            <person name="Bi X."/>
            <person name="Wang K."/>
            <person name="Yang L."/>
            <person name="Pan H."/>
            <person name="Jiang H."/>
            <person name="Wei Q."/>
            <person name="Fang M."/>
            <person name="Yu H."/>
            <person name="Zhu C."/>
            <person name="Cai Y."/>
            <person name="He Y."/>
            <person name="Gan X."/>
            <person name="Zeng H."/>
            <person name="Yu D."/>
            <person name="Zhu Y."/>
            <person name="Jiang H."/>
            <person name="Qiu Q."/>
            <person name="Yang H."/>
            <person name="Zhang Y.E."/>
            <person name="Wang W."/>
            <person name="Zhu M."/>
            <person name="He S."/>
            <person name="Zhang G."/>
        </authorList>
    </citation>
    <scope>NUCLEOTIDE SEQUENCE</scope>
    <source>
        <strain evidence="3">Pddl_001</strain>
    </source>
</reference>
<evidence type="ECO:0000313" key="3">
    <source>
        <dbReference type="EMBL" id="MBN3283367.1"/>
    </source>
</evidence>